<evidence type="ECO:0000313" key="3">
    <source>
        <dbReference type="Proteomes" id="UP000622533"/>
    </source>
</evidence>
<dbReference type="EMBL" id="JADEXS010000003">
    <property type="protein sequence ID" value="MBE9020982.1"/>
    <property type="molecule type" value="Genomic_DNA"/>
</dbReference>
<evidence type="ECO:0000259" key="1">
    <source>
        <dbReference type="Pfam" id="PF16363"/>
    </source>
</evidence>
<organism evidence="2 3">
    <name type="scientific">Desmonostoc muscorum LEGE 12446</name>
    <dbReference type="NCBI Taxonomy" id="1828758"/>
    <lineage>
        <taxon>Bacteria</taxon>
        <taxon>Bacillati</taxon>
        <taxon>Cyanobacteriota</taxon>
        <taxon>Cyanophyceae</taxon>
        <taxon>Nostocales</taxon>
        <taxon>Nostocaceae</taxon>
        <taxon>Desmonostoc</taxon>
    </lineage>
</organism>
<name>A0A8J6ZIE0_DESMC</name>
<protein>
    <submittedName>
        <fullName evidence="2">GDP-mannose 4,6-dehydratase</fullName>
    </submittedName>
</protein>
<dbReference type="SUPFAM" id="SSF51735">
    <property type="entry name" value="NAD(P)-binding Rossmann-fold domains"/>
    <property type="match status" value="1"/>
</dbReference>
<dbReference type="AlphaFoldDB" id="A0A8J6ZIE0"/>
<dbReference type="PRINTS" id="PR01713">
    <property type="entry name" value="NUCEPIMERASE"/>
</dbReference>
<keyword evidence="3" id="KW-1185">Reference proteome</keyword>
<dbReference type="Pfam" id="PF16363">
    <property type="entry name" value="GDP_Man_Dehyd"/>
    <property type="match status" value="1"/>
</dbReference>
<dbReference type="Gene3D" id="3.90.25.10">
    <property type="entry name" value="UDP-galactose 4-epimerase, domain 1"/>
    <property type="match status" value="1"/>
</dbReference>
<accession>A0A8J6ZIE0</accession>
<feature type="domain" description="NAD(P)-binding" evidence="1">
    <location>
        <begin position="7"/>
        <end position="304"/>
    </location>
</feature>
<comment type="caution">
    <text evidence="2">The sequence shown here is derived from an EMBL/GenBank/DDBJ whole genome shotgun (WGS) entry which is preliminary data.</text>
</comment>
<evidence type="ECO:0000313" key="2">
    <source>
        <dbReference type="EMBL" id="MBE9020982.1"/>
    </source>
</evidence>
<dbReference type="RefSeq" id="WP_193912748.1">
    <property type="nucleotide sequence ID" value="NZ_JADEXS020000001.1"/>
</dbReference>
<sequence length="339" mass="37421">MQNQRILITGGAGFIGSELAHQIIAKTTNQVVVVDNLVNGQQKNLENLPSDRFELVVADIRDSDRIAKLMSGVDIVFHLACLGVRHSIHSPFENHEVNATATLQLLSAARAAGVSRFVYVSSSEVYGTARWVPMTEEHPTFPMTVYGGSKLAGECYTRAFYETYSYPTVVVRPFNAYGPRCHHEGDSGEVIPKFLLRSMAGKPMVIFGDGSQTRDFTYVGDTARGIMLAGFTDSAIGQTINLGSGFEIAINDLAQEIASIVERADTGVIHDESRPGDVLRLYAETTKAYKLLGFKPEVSLREGLIKLRDWYLSFGKSPEVLLENEIVRNWDVGRSKQRV</sequence>
<proteinExistence type="predicted"/>
<dbReference type="Proteomes" id="UP000622533">
    <property type="component" value="Unassembled WGS sequence"/>
</dbReference>
<dbReference type="InterPro" id="IPR016040">
    <property type="entry name" value="NAD(P)-bd_dom"/>
</dbReference>
<gene>
    <name evidence="2" type="ORF">IQ276_00480</name>
</gene>
<dbReference type="Gene3D" id="3.40.50.720">
    <property type="entry name" value="NAD(P)-binding Rossmann-like Domain"/>
    <property type="match status" value="1"/>
</dbReference>
<dbReference type="InterPro" id="IPR036291">
    <property type="entry name" value="NAD(P)-bd_dom_sf"/>
</dbReference>
<dbReference type="PANTHER" id="PTHR43000">
    <property type="entry name" value="DTDP-D-GLUCOSE 4,6-DEHYDRATASE-RELATED"/>
    <property type="match status" value="1"/>
</dbReference>
<reference evidence="2" key="1">
    <citation type="submission" date="2020-10" db="EMBL/GenBank/DDBJ databases">
        <authorList>
            <person name="Castelo-Branco R."/>
            <person name="Eusebio N."/>
            <person name="Adriana R."/>
            <person name="Vieira A."/>
            <person name="Brugerolle De Fraissinette N."/>
            <person name="Rezende De Castro R."/>
            <person name="Schneider M.P."/>
            <person name="Vasconcelos V."/>
            <person name="Leao P.N."/>
        </authorList>
    </citation>
    <scope>NUCLEOTIDE SEQUENCE</scope>
    <source>
        <strain evidence="2">LEGE 12446</strain>
    </source>
</reference>